<evidence type="ECO:0000313" key="2">
    <source>
        <dbReference type="Proteomes" id="UP000477070"/>
    </source>
</evidence>
<dbReference type="EMBL" id="QBIU01000001">
    <property type="protein sequence ID" value="MWV69530.1"/>
    <property type="molecule type" value="Genomic_DNA"/>
</dbReference>
<name>A0A6L7DAB5_9HELI</name>
<proteinExistence type="predicted"/>
<sequence length="57" mass="6438">MHNFILQQNVTLETLLQNLDSKNYYFLSMCGLGDTYFLLSFSNAITQKYTQHTGGGG</sequence>
<reference evidence="1 2" key="1">
    <citation type="submission" date="2019-12" db="EMBL/GenBank/DDBJ databases">
        <title>Multi-Generational Helicobacter saguini Isolates.</title>
        <authorList>
            <person name="Mannion A."/>
            <person name="Shen Z."/>
            <person name="Fox J.G."/>
        </authorList>
    </citation>
    <scope>NUCLEOTIDE SEQUENCE [LARGE SCALE GENOMIC DNA]</scope>
    <source>
        <strain evidence="2">16-048 (F4)</strain>
    </source>
</reference>
<dbReference type="AlphaFoldDB" id="A0A6L7DAB5"/>
<dbReference type="Proteomes" id="UP000477070">
    <property type="component" value="Unassembled WGS sequence"/>
</dbReference>
<gene>
    <name evidence="1" type="ORF">DCO61_05780</name>
</gene>
<comment type="caution">
    <text evidence="1">The sequence shown here is derived from an EMBL/GenBank/DDBJ whole genome shotgun (WGS) entry which is preliminary data.</text>
</comment>
<evidence type="ECO:0000313" key="1">
    <source>
        <dbReference type="EMBL" id="MWV69530.1"/>
    </source>
</evidence>
<protein>
    <submittedName>
        <fullName evidence="1">Uncharacterized protein</fullName>
    </submittedName>
</protein>
<dbReference type="RefSeq" id="WP_160659316.1">
    <property type="nucleotide sequence ID" value="NZ_QBIU01000001.1"/>
</dbReference>
<accession>A0A6L7DAB5</accession>
<organism evidence="1 2">
    <name type="scientific">Helicobacter saguini</name>
    <dbReference type="NCBI Taxonomy" id="1548018"/>
    <lineage>
        <taxon>Bacteria</taxon>
        <taxon>Pseudomonadati</taxon>
        <taxon>Campylobacterota</taxon>
        <taxon>Epsilonproteobacteria</taxon>
        <taxon>Campylobacterales</taxon>
        <taxon>Helicobacteraceae</taxon>
        <taxon>Helicobacter</taxon>
    </lineage>
</organism>